<keyword evidence="1" id="KW-0175">Coiled coil</keyword>
<feature type="domain" description="BBS7 beta-propeller" evidence="5">
    <location>
        <begin position="133"/>
        <end position="292"/>
    </location>
</feature>
<evidence type="ECO:0000259" key="5">
    <source>
        <dbReference type="Pfam" id="PF23743"/>
    </source>
</evidence>
<feature type="coiled-coil region" evidence="1">
    <location>
        <begin position="307"/>
        <end position="341"/>
    </location>
</feature>
<dbReference type="GO" id="GO:0060271">
    <property type="term" value="P:cilium assembly"/>
    <property type="evidence" value="ECO:0007669"/>
    <property type="project" value="TreeGrafter"/>
</dbReference>
<evidence type="ECO:0000259" key="2">
    <source>
        <dbReference type="Pfam" id="PF23349"/>
    </source>
</evidence>
<dbReference type="InterPro" id="IPR015943">
    <property type="entry name" value="WD40/YVTN_repeat-like_dom_sf"/>
</dbReference>
<name>A0A3S3QZD1_9ACAR</name>
<evidence type="ECO:0000259" key="3">
    <source>
        <dbReference type="Pfam" id="PF23360"/>
    </source>
</evidence>
<dbReference type="SUPFAM" id="SSF50978">
    <property type="entry name" value="WD40 repeat-like"/>
    <property type="match status" value="1"/>
</dbReference>
<evidence type="ECO:0000256" key="1">
    <source>
        <dbReference type="SAM" id="Coils"/>
    </source>
</evidence>
<dbReference type="EMBL" id="NCKU01000262">
    <property type="protein sequence ID" value="RWS16252.1"/>
    <property type="molecule type" value="Genomic_DNA"/>
</dbReference>
<dbReference type="GO" id="GO:0034464">
    <property type="term" value="C:BBSome"/>
    <property type="evidence" value="ECO:0007669"/>
    <property type="project" value="TreeGrafter"/>
</dbReference>
<reference evidence="6 7" key="1">
    <citation type="journal article" date="2018" name="Gigascience">
        <title>Genomes of trombidid mites reveal novel predicted allergens and laterally-transferred genes associated with secondary metabolism.</title>
        <authorList>
            <person name="Dong X."/>
            <person name="Chaisiri K."/>
            <person name="Xia D."/>
            <person name="Armstrong S.D."/>
            <person name="Fang Y."/>
            <person name="Donnelly M.J."/>
            <person name="Kadowaki T."/>
            <person name="McGarry J.W."/>
            <person name="Darby A.C."/>
            <person name="Makepeace B.L."/>
        </authorList>
    </citation>
    <scope>NUCLEOTIDE SEQUENCE [LARGE SCALE GENOMIC DNA]</scope>
    <source>
        <strain evidence="6">UoL-WK</strain>
    </source>
</reference>
<dbReference type="GO" id="GO:0043005">
    <property type="term" value="C:neuron projection"/>
    <property type="evidence" value="ECO:0007669"/>
    <property type="project" value="TreeGrafter"/>
</dbReference>
<evidence type="ECO:0008006" key="8">
    <source>
        <dbReference type="Google" id="ProtNLM"/>
    </source>
</evidence>
<dbReference type="OrthoDB" id="414590at2759"/>
<proteinExistence type="predicted"/>
<sequence length="700" mass="78412">MNLKLNRVDFTQVGLTSKNALVVLEPGFIESDGDVIAAIGDHSGSVECFSIREQSFNCDTIFKTLPGPNAKISCMQLISSGSGTTKILSSFGSSTIRGFTKSGKQFFGVELNDLTEPIKHFRFRWQNELFVCDRLIRILKDSTCQYEIEACGVPCAVYNYTSAPVKNNSEIFFVYGTLDGKVSLIELDFSQSTLDAKHIWEVPERGTRAPVQCISAMESTGELYIGRADGNIEIWIFSENCDADGNDYVDLKSAPMFRTHYSCGESITSVCVCRDGTLLLCSTFTGIVFGLTRSENIHHTMNSSFSKGEFAEKIENLRIECEELETKLAEEKERYQELTTKRNRKGQARAGISALPYFVVNDTFIIQEDASYLLTLEVEVPIDCVIIQSDIPLDLIDCERNSAVVSFNDNCDNEVIATFRCQSNTTRLEVKIGSIEGQFGILRAYIIPRMTPKSCQVKQYQIKALSLHKRSYNISDADTKTFFNKLSLKGGFSFNQAHNWLQLCLPEIPEKLLPTNVSSVDYSFVSTLTDSLLLCHYAKGSLLFESDNISTISILKDFITREATKRSIALEMNLNINEGSVSLTLRKLHPKLKGLLKLKERNLFIEAIKELSVTDAEVANAMMEDLNRIPIEQNISTMSLDRIYGLITDLYIDYNKLKGNTSRSAIASVKNKIGELVKLIETYASDQYNADIFVEKFSPV</sequence>
<feature type="domain" description="BBS7 helical hairpin" evidence="2">
    <location>
        <begin position="578"/>
        <end position="685"/>
    </location>
</feature>
<feature type="domain" description="BBS7 platform" evidence="4">
    <location>
        <begin position="474"/>
        <end position="575"/>
    </location>
</feature>
<dbReference type="InterPro" id="IPR056335">
    <property type="entry name" value="BBS7_hairpin"/>
</dbReference>
<dbReference type="Gene3D" id="2.130.10.10">
    <property type="entry name" value="YVTN repeat-like/Quinoprotein amine dehydrogenase"/>
    <property type="match status" value="1"/>
</dbReference>
<dbReference type="PANTHER" id="PTHR16074:SF4">
    <property type="entry name" value="BARDET-BIEDL SYNDROME 7 PROTEIN"/>
    <property type="match status" value="1"/>
</dbReference>
<dbReference type="GO" id="GO:0008104">
    <property type="term" value="P:intracellular protein localization"/>
    <property type="evidence" value="ECO:0007669"/>
    <property type="project" value="TreeGrafter"/>
</dbReference>
<protein>
    <recommendedName>
        <fullName evidence="8">Bardet-Biedl syndrome 7 protein-like protein</fullName>
    </recommendedName>
</protein>
<gene>
    <name evidence="6" type="ORF">B4U79_07615</name>
</gene>
<dbReference type="InterPro" id="IPR056333">
    <property type="entry name" value="BBS7_pf_dom"/>
</dbReference>
<dbReference type="InterPro" id="IPR056334">
    <property type="entry name" value="BBS7_GAE_dom"/>
</dbReference>
<evidence type="ECO:0000313" key="7">
    <source>
        <dbReference type="Proteomes" id="UP000285301"/>
    </source>
</evidence>
<feature type="domain" description="BBS7 GAE" evidence="3">
    <location>
        <begin position="356"/>
        <end position="460"/>
    </location>
</feature>
<feature type="domain" description="BBS7 beta-propeller" evidence="5">
    <location>
        <begin position="38"/>
        <end position="132"/>
    </location>
</feature>
<dbReference type="Pfam" id="PF23743">
    <property type="entry name" value="Beta-prop_BBS7"/>
    <property type="match status" value="2"/>
</dbReference>
<accession>A0A3S3QZD1</accession>
<evidence type="ECO:0000313" key="6">
    <source>
        <dbReference type="EMBL" id="RWS16252.1"/>
    </source>
</evidence>
<dbReference type="GO" id="GO:0036064">
    <property type="term" value="C:ciliary basal body"/>
    <property type="evidence" value="ECO:0007669"/>
    <property type="project" value="TreeGrafter"/>
</dbReference>
<dbReference type="Pfam" id="PF23361">
    <property type="entry name" value="BBS7_pf"/>
    <property type="match status" value="1"/>
</dbReference>
<keyword evidence="7" id="KW-1185">Reference proteome</keyword>
<dbReference type="Proteomes" id="UP000285301">
    <property type="component" value="Unassembled WGS sequence"/>
</dbReference>
<dbReference type="Pfam" id="PF23360">
    <property type="entry name" value="BBS7_GAE"/>
    <property type="match status" value="1"/>
</dbReference>
<dbReference type="AlphaFoldDB" id="A0A3S3QZD1"/>
<dbReference type="PANTHER" id="PTHR16074">
    <property type="entry name" value="BARDET-BIEDL SYNDROME 7 PROTEIN"/>
    <property type="match status" value="1"/>
</dbReference>
<dbReference type="GO" id="GO:0005930">
    <property type="term" value="C:axoneme"/>
    <property type="evidence" value="ECO:0007669"/>
    <property type="project" value="TreeGrafter"/>
</dbReference>
<dbReference type="STRING" id="1965070.A0A3S3QZD1"/>
<organism evidence="6 7">
    <name type="scientific">Dinothrombium tinctorium</name>
    <dbReference type="NCBI Taxonomy" id="1965070"/>
    <lineage>
        <taxon>Eukaryota</taxon>
        <taxon>Metazoa</taxon>
        <taxon>Ecdysozoa</taxon>
        <taxon>Arthropoda</taxon>
        <taxon>Chelicerata</taxon>
        <taxon>Arachnida</taxon>
        <taxon>Acari</taxon>
        <taxon>Acariformes</taxon>
        <taxon>Trombidiformes</taxon>
        <taxon>Prostigmata</taxon>
        <taxon>Anystina</taxon>
        <taxon>Parasitengona</taxon>
        <taxon>Trombidioidea</taxon>
        <taxon>Trombidiidae</taxon>
        <taxon>Dinothrombium</taxon>
    </lineage>
</organism>
<dbReference type="InterPro" id="IPR056332">
    <property type="entry name" value="Beta-prop_BBS7"/>
</dbReference>
<comment type="caution">
    <text evidence="6">The sequence shown here is derived from an EMBL/GenBank/DDBJ whole genome shotgun (WGS) entry which is preliminary data.</text>
</comment>
<dbReference type="Pfam" id="PF23349">
    <property type="entry name" value="BBS7_hp"/>
    <property type="match status" value="1"/>
</dbReference>
<dbReference type="GO" id="GO:0016020">
    <property type="term" value="C:membrane"/>
    <property type="evidence" value="ECO:0007669"/>
    <property type="project" value="TreeGrafter"/>
</dbReference>
<dbReference type="InterPro" id="IPR036322">
    <property type="entry name" value="WD40_repeat_dom_sf"/>
</dbReference>
<evidence type="ECO:0000259" key="4">
    <source>
        <dbReference type="Pfam" id="PF23361"/>
    </source>
</evidence>